<gene>
    <name evidence="6" type="ORF">PEBR_01871</name>
</gene>
<dbReference type="InterPro" id="IPR007648">
    <property type="entry name" value="ATPase_inhibitor_mt"/>
</dbReference>
<name>A0A1S9RZJ9_PENBI</name>
<dbReference type="Gene3D" id="1.20.5.500">
    <property type="entry name" value="Single helix bin"/>
    <property type="match status" value="1"/>
</dbReference>
<evidence type="ECO:0000313" key="7">
    <source>
        <dbReference type="Proteomes" id="UP000190744"/>
    </source>
</evidence>
<evidence type="ECO:0000313" key="6">
    <source>
        <dbReference type="EMBL" id="OOQ90922.1"/>
    </source>
</evidence>
<evidence type="ECO:0000256" key="1">
    <source>
        <dbReference type="ARBA" id="ARBA00004173"/>
    </source>
</evidence>
<reference evidence="7" key="1">
    <citation type="submission" date="2015-09" db="EMBL/GenBank/DDBJ databases">
        <authorList>
            <person name="Fill T.P."/>
            <person name="Baretta J.F."/>
            <person name="de Almeida L.G."/>
            <person name="Rocha M."/>
            <person name="de Souza D.H."/>
            <person name="Malavazi I."/>
            <person name="Cerdeira L.T."/>
            <person name="Hong H."/>
            <person name="Samborskyy M."/>
            <person name="de Vasconcelos A.T."/>
            <person name="Leadlay P."/>
            <person name="Rodrigues-Filho E."/>
        </authorList>
    </citation>
    <scope>NUCLEOTIDE SEQUENCE [LARGE SCALE GENOMIC DNA]</scope>
    <source>
        <strain evidence="7">LaBioMMi 136</strain>
    </source>
</reference>
<dbReference type="AlphaFoldDB" id="A0A1S9RZJ9"/>
<comment type="caution">
    <text evidence="6">The sequence shown here is derived from an EMBL/GenBank/DDBJ whole genome shotgun (WGS) entry which is preliminary data.</text>
</comment>
<proteinExistence type="inferred from homology"/>
<evidence type="ECO:0000256" key="4">
    <source>
        <dbReference type="RuleBase" id="RU368087"/>
    </source>
</evidence>
<accession>A0A1S9RZJ9</accession>
<dbReference type="Pfam" id="PF04568">
    <property type="entry name" value="IATP"/>
    <property type="match status" value="1"/>
</dbReference>
<keyword evidence="5" id="KW-0175">Coiled coil</keyword>
<dbReference type="GO" id="GO:0042030">
    <property type="term" value="F:ATPase inhibitor activity"/>
    <property type="evidence" value="ECO:0007669"/>
    <property type="project" value="InterPro"/>
</dbReference>
<sequence length="128" mass="14056">MLRNAIIRPAATANRALLTRSFSIAAPRMGEGDTGAPRSGGVAAGFVIPLLTPPLHRVPSYSQLVCALVGARDSFTKREAAQEALYIREKELEKLSQLRKKINEQRAHLDELDDHIDKLTKDHSGSKN</sequence>
<dbReference type="Proteomes" id="UP000190744">
    <property type="component" value="Unassembled WGS sequence"/>
</dbReference>
<evidence type="ECO:0000256" key="5">
    <source>
        <dbReference type="SAM" id="Coils"/>
    </source>
</evidence>
<comment type="subcellular location">
    <subcellularLocation>
        <location evidence="1">Mitochondrion</location>
    </subcellularLocation>
</comment>
<comment type="similarity">
    <text evidence="2 4">Belongs to the ATPase inhibitor family.</text>
</comment>
<comment type="function">
    <text evidence="4">Inhibits the enzyme activity of ATPase.</text>
</comment>
<feature type="coiled-coil region" evidence="5">
    <location>
        <begin position="88"/>
        <end position="122"/>
    </location>
</feature>
<organism evidence="6 7">
    <name type="scientific">Penicillium brasilianum</name>
    <dbReference type="NCBI Taxonomy" id="104259"/>
    <lineage>
        <taxon>Eukaryota</taxon>
        <taxon>Fungi</taxon>
        <taxon>Dikarya</taxon>
        <taxon>Ascomycota</taxon>
        <taxon>Pezizomycotina</taxon>
        <taxon>Eurotiomycetes</taxon>
        <taxon>Eurotiomycetidae</taxon>
        <taxon>Eurotiales</taxon>
        <taxon>Aspergillaceae</taxon>
        <taxon>Penicillium</taxon>
    </lineage>
</organism>
<dbReference type="GO" id="GO:0005739">
    <property type="term" value="C:mitochondrion"/>
    <property type="evidence" value="ECO:0007669"/>
    <property type="project" value="UniProtKB-SubCell"/>
</dbReference>
<keyword evidence="3" id="KW-0496">Mitochondrion</keyword>
<dbReference type="SUPFAM" id="SSF64602">
    <property type="entry name" value="F1 ATPase inhibitor, IF1, C-terminal domain"/>
    <property type="match status" value="1"/>
</dbReference>
<evidence type="ECO:0000256" key="3">
    <source>
        <dbReference type="ARBA" id="ARBA00023128"/>
    </source>
</evidence>
<evidence type="ECO:0000256" key="2">
    <source>
        <dbReference type="ARBA" id="ARBA00010901"/>
    </source>
</evidence>
<dbReference type="EMBL" id="LJBN01000031">
    <property type="protein sequence ID" value="OOQ90922.1"/>
    <property type="molecule type" value="Genomic_DNA"/>
</dbReference>
<protein>
    <recommendedName>
        <fullName evidence="4">ATPase inhibitor, mitochondrial</fullName>
    </recommendedName>
</protein>